<proteinExistence type="predicted"/>
<dbReference type="eggNOG" id="COG1361">
    <property type="taxonomic scope" value="Bacteria"/>
</dbReference>
<feature type="region of interest" description="Disordered" evidence="1">
    <location>
        <begin position="214"/>
        <end position="268"/>
    </location>
</feature>
<dbReference type="AlphaFoldDB" id="H5USZ3"/>
<keyword evidence="4" id="KW-1185">Reference proteome</keyword>
<gene>
    <name evidence="3" type="ORF">MOPEL_083_00560</name>
</gene>
<evidence type="ECO:0000313" key="4">
    <source>
        <dbReference type="Proteomes" id="UP000004367"/>
    </source>
</evidence>
<keyword evidence="2" id="KW-1133">Transmembrane helix</keyword>
<protein>
    <submittedName>
        <fullName evidence="3">Uncharacterized protein</fullName>
    </submittedName>
</protein>
<dbReference type="Gene3D" id="2.60.40.10">
    <property type="entry name" value="Immunoglobulins"/>
    <property type="match status" value="1"/>
</dbReference>
<dbReference type="OrthoDB" id="5137271at2"/>
<dbReference type="InterPro" id="IPR013783">
    <property type="entry name" value="Ig-like_fold"/>
</dbReference>
<accession>H5USZ3</accession>
<evidence type="ECO:0000256" key="1">
    <source>
        <dbReference type="SAM" id="MobiDB-lite"/>
    </source>
</evidence>
<keyword evidence="2" id="KW-0812">Transmembrane</keyword>
<dbReference type="GO" id="GO:0005975">
    <property type="term" value="P:carbohydrate metabolic process"/>
    <property type="evidence" value="ECO:0007669"/>
    <property type="project" value="UniProtKB-ARBA"/>
</dbReference>
<keyword evidence="2" id="KW-0472">Membrane</keyword>
<sequence length="690" mass="71530">MVASDTATEISATPTAPRATSDALQVTEVSPQVLAPGQDVTLAVTLRNTGTRPASPTVRVGVGPRLRTRTDVSDHATAPRGDLPRAAGATVPALHPGATTTVPVTIPAGTLHLPRPYGVLPVTVTSTGLPGARATATFLPYQVVKEYQPLSIGVALPVTPDPDPAVLTGDQAARLAARTRMTASGSRLDRILTVADAADATLLVDPSLLVPEARPTAATAGGPGANRPHASATGSPSSPPTSVPADGNTGAKAAKSNDGDRVPDPGTAFARRLADSDRDVWFLPPGDPDVSALASAAADASLPPLPQAPTSRPGTRRAVRTLVWPAGTASSQVRKAVFDASSRPPAAVVMRETRTDPDPDRTGPAPRRDGAGHHVLVVDDRMSALLAHTSGPADTSTTTQRLLADSVALLGESPGVARSVLLLPDRPLDPDPAALTAALRALRGAPWIAPVDADALLTAPTSPTPVVDATTPPTGPASPLVTENLTAVRTLADRIDRLRPSFGEGTFLPADAGEVLLSTRWRGEQGPWSETRTSLQQRVEHLSHGVRVVPSAINFFAEHGALQITVVNDLDTEVRDVRLHTDVQGRPPRLVVHSPPQTLTIRPHSRATVRLDTEAVAAGVVPVTVSLRTTAGAPLGEDATVRVRVQPTNGWLLLAAGGVVGIVFVLGLFRAIRAGERRVAASELEGLDLR</sequence>
<feature type="region of interest" description="Disordered" evidence="1">
    <location>
        <begin position="1"/>
        <end position="23"/>
    </location>
</feature>
<evidence type="ECO:0000313" key="3">
    <source>
        <dbReference type="EMBL" id="GAB48851.1"/>
    </source>
</evidence>
<dbReference type="Proteomes" id="UP000004367">
    <property type="component" value="Unassembled WGS sequence"/>
</dbReference>
<feature type="compositionally biased region" description="Polar residues" evidence="1">
    <location>
        <begin position="1"/>
        <end position="14"/>
    </location>
</feature>
<reference evidence="3 4" key="1">
    <citation type="submission" date="2012-02" db="EMBL/GenBank/DDBJ databases">
        <title>Whole genome shotgun sequence of Mobilicoccus pelagius NBRC 104925.</title>
        <authorList>
            <person name="Yoshida Y."/>
            <person name="Hosoyama A."/>
            <person name="Tsuchikane K."/>
            <person name="Katsumata H."/>
            <person name="Yamazaki S."/>
            <person name="Fujita N."/>
        </authorList>
    </citation>
    <scope>NUCLEOTIDE SEQUENCE [LARGE SCALE GENOMIC DNA]</scope>
    <source>
        <strain evidence="3 4">NBRC 104925</strain>
    </source>
</reference>
<comment type="caution">
    <text evidence="3">The sequence shown here is derived from an EMBL/GenBank/DDBJ whole genome shotgun (WGS) entry which is preliminary data.</text>
</comment>
<evidence type="ECO:0000256" key="2">
    <source>
        <dbReference type="SAM" id="Phobius"/>
    </source>
</evidence>
<dbReference type="EMBL" id="BAFE01000061">
    <property type="protein sequence ID" value="GAB48851.1"/>
    <property type="molecule type" value="Genomic_DNA"/>
</dbReference>
<feature type="compositionally biased region" description="Low complexity" evidence="1">
    <location>
        <begin position="214"/>
        <end position="236"/>
    </location>
</feature>
<organism evidence="3 4">
    <name type="scientific">Mobilicoccus pelagius NBRC 104925</name>
    <dbReference type="NCBI Taxonomy" id="1089455"/>
    <lineage>
        <taxon>Bacteria</taxon>
        <taxon>Bacillati</taxon>
        <taxon>Actinomycetota</taxon>
        <taxon>Actinomycetes</taxon>
        <taxon>Micrococcales</taxon>
        <taxon>Dermatophilaceae</taxon>
        <taxon>Mobilicoccus</taxon>
    </lineage>
</organism>
<feature type="transmembrane region" description="Helical" evidence="2">
    <location>
        <begin position="650"/>
        <end position="669"/>
    </location>
</feature>
<dbReference type="InterPro" id="IPR046112">
    <property type="entry name" value="DUF6049"/>
</dbReference>
<dbReference type="STRING" id="1089455.MOPEL_083_00560"/>
<name>H5USZ3_9MICO</name>
<dbReference type="Pfam" id="PF19516">
    <property type="entry name" value="DUF6049"/>
    <property type="match status" value="1"/>
</dbReference>